<keyword evidence="5" id="KW-0328">Glycosyltransferase</keyword>
<dbReference type="GO" id="GO:0004581">
    <property type="term" value="F:dolichyl-phosphate beta-glucosyltransferase activity"/>
    <property type="evidence" value="ECO:0007669"/>
    <property type="project" value="UniProtKB-EC"/>
</dbReference>
<evidence type="ECO:0000256" key="2">
    <source>
        <dbReference type="ARBA" id="ARBA00004922"/>
    </source>
</evidence>
<comment type="subcellular location">
    <subcellularLocation>
        <location evidence="1">Endoplasmic reticulum membrane</location>
        <topology evidence="1">Single-pass membrane protein</topology>
    </subcellularLocation>
</comment>
<evidence type="ECO:0000256" key="8">
    <source>
        <dbReference type="ARBA" id="ARBA00022824"/>
    </source>
</evidence>
<dbReference type="AlphaFoldDB" id="A0A1F5G0P3"/>
<dbReference type="Pfam" id="PF00535">
    <property type="entry name" value="Glycos_transf_2"/>
    <property type="match status" value="1"/>
</dbReference>
<evidence type="ECO:0000256" key="6">
    <source>
        <dbReference type="ARBA" id="ARBA00022679"/>
    </source>
</evidence>
<dbReference type="Proteomes" id="UP000176317">
    <property type="component" value="Unassembled WGS sequence"/>
</dbReference>
<comment type="catalytic activity">
    <reaction evidence="12">
        <text>a di-trans,poly-cis-dolichyl phosphate + UDP-alpha-D-glucose = a di-trans,poly-cis-dolichyl beta-D-glucosyl phosphate + UDP</text>
        <dbReference type="Rhea" id="RHEA:15401"/>
        <dbReference type="Rhea" id="RHEA-COMP:19498"/>
        <dbReference type="Rhea" id="RHEA-COMP:19502"/>
        <dbReference type="ChEBI" id="CHEBI:57525"/>
        <dbReference type="ChEBI" id="CHEBI:57683"/>
        <dbReference type="ChEBI" id="CHEBI:58223"/>
        <dbReference type="ChEBI" id="CHEBI:58885"/>
        <dbReference type="EC" id="2.4.1.117"/>
    </reaction>
    <physiologicalReaction direction="left-to-right" evidence="12">
        <dbReference type="Rhea" id="RHEA:15402"/>
    </physiologicalReaction>
</comment>
<reference evidence="14 15" key="1">
    <citation type="journal article" date="2016" name="Nat. Commun.">
        <title>Thousands of microbial genomes shed light on interconnected biogeochemical processes in an aquifer system.</title>
        <authorList>
            <person name="Anantharaman K."/>
            <person name="Brown C.T."/>
            <person name="Hug L.A."/>
            <person name="Sharon I."/>
            <person name="Castelle C.J."/>
            <person name="Probst A.J."/>
            <person name="Thomas B.C."/>
            <person name="Singh A."/>
            <person name="Wilkins M.J."/>
            <person name="Karaoz U."/>
            <person name="Brodie E.L."/>
            <person name="Williams K.H."/>
            <person name="Hubbard S.S."/>
            <person name="Banfield J.F."/>
        </authorList>
    </citation>
    <scope>NUCLEOTIDE SEQUENCE [LARGE SCALE GENOMIC DNA]</scope>
</reference>
<gene>
    <name evidence="14" type="ORF">A2164_00020</name>
</gene>
<dbReference type="InterPro" id="IPR035518">
    <property type="entry name" value="DPG_synthase"/>
</dbReference>
<keyword evidence="10" id="KW-1133">Transmembrane helix</keyword>
<feature type="domain" description="Glycosyltransferase 2-like" evidence="13">
    <location>
        <begin position="4"/>
        <end position="173"/>
    </location>
</feature>
<evidence type="ECO:0000313" key="14">
    <source>
        <dbReference type="EMBL" id="OGD85429.1"/>
    </source>
</evidence>
<evidence type="ECO:0000256" key="4">
    <source>
        <dbReference type="ARBA" id="ARBA00012583"/>
    </source>
</evidence>
<protein>
    <recommendedName>
        <fullName evidence="4">dolichyl-phosphate beta-glucosyltransferase</fullName>
        <ecNumber evidence="4">2.4.1.117</ecNumber>
    </recommendedName>
</protein>
<comment type="similarity">
    <text evidence="3">Belongs to the glycosyltransferase 2 family.</text>
</comment>
<comment type="caution">
    <text evidence="14">The sequence shown here is derived from an EMBL/GenBank/DDBJ whole genome shotgun (WGS) entry which is preliminary data.</text>
</comment>
<evidence type="ECO:0000256" key="11">
    <source>
        <dbReference type="ARBA" id="ARBA00023136"/>
    </source>
</evidence>
<evidence type="ECO:0000256" key="1">
    <source>
        <dbReference type="ARBA" id="ARBA00004389"/>
    </source>
</evidence>
<name>A0A1F5G0P3_9BACT</name>
<evidence type="ECO:0000313" key="15">
    <source>
        <dbReference type="Proteomes" id="UP000176317"/>
    </source>
</evidence>
<evidence type="ECO:0000256" key="3">
    <source>
        <dbReference type="ARBA" id="ARBA00006739"/>
    </source>
</evidence>
<evidence type="ECO:0000259" key="13">
    <source>
        <dbReference type="Pfam" id="PF00535"/>
    </source>
</evidence>
<proteinExistence type="inferred from homology"/>
<dbReference type="PANTHER" id="PTHR10859:SF91">
    <property type="entry name" value="DOLICHYL-PHOSPHATE BETA-GLUCOSYLTRANSFERASE"/>
    <property type="match status" value="1"/>
</dbReference>
<dbReference type="InterPro" id="IPR001173">
    <property type="entry name" value="Glyco_trans_2-like"/>
</dbReference>
<dbReference type="EMBL" id="MFAT01000068">
    <property type="protein sequence ID" value="OGD85429.1"/>
    <property type="molecule type" value="Genomic_DNA"/>
</dbReference>
<keyword evidence="7" id="KW-0812">Transmembrane</keyword>
<evidence type="ECO:0000256" key="7">
    <source>
        <dbReference type="ARBA" id="ARBA00022692"/>
    </source>
</evidence>
<evidence type="ECO:0000256" key="12">
    <source>
        <dbReference type="ARBA" id="ARBA00045097"/>
    </source>
</evidence>
<evidence type="ECO:0000256" key="10">
    <source>
        <dbReference type="ARBA" id="ARBA00022989"/>
    </source>
</evidence>
<keyword evidence="8" id="KW-0256">Endoplasmic reticulum</keyword>
<accession>A0A1F5G0P3</accession>
<dbReference type="SUPFAM" id="SSF53448">
    <property type="entry name" value="Nucleotide-diphospho-sugar transferases"/>
    <property type="match status" value="1"/>
</dbReference>
<keyword evidence="9" id="KW-0735">Signal-anchor</keyword>
<sequence>MKLSVVVPCYNEESRFHKGLLHYLSYLKKQKYLWELIIVNDGSKDKTLKLMQSIKKNNENIRTITYKQNHGKGYAISMGIKIAKGDVILFSDIDHSVPIETIESFYQYFQKGYQVVIGSRRVKGANILVHQHPLREFLGRGFTLLVRLLVDWKIKDSTCGFKAFDKNAAPEIFNKITIYDWAFDAEILYLCKKFSIKIAQAPVVWSDVRGTKVSLAKDILGSFIGLLKVRLNDLQGKYS</sequence>
<dbReference type="CDD" id="cd04188">
    <property type="entry name" value="DPG_synthase"/>
    <property type="match status" value="1"/>
</dbReference>
<dbReference type="InterPro" id="IPR029044">
    <property type="entry name" value="Nucleotide-diphossugar_trans"/>
</dbReference>
<dbReference type="Gene3D" id="3.90.550.10">
    <property type="entry name" value="Spore Coat Polysaccharide Biosynthesis Protein SpsA, Chain A"/>
    <property type="match status" value="1"/>
</dbReference>
<dbReference type="PANTHER" id="PTHR10859">
    <property type="entry name" value="GLYCOSYL TRANSFERASE"/>
    <property type="match status" value="1"/>
</dbReference>
<dbReference type="EC" id="2.4.1.117" evidence="4"/>
<evidence type="ECO:0000256" key="5">
    <source>
        <dbReference type="ARBA" id="ARBA00022676"/>
    </source>
</evidence>
<dbReference type="GO" id="GO:0006487">
    <property type="term" value="P:protein N-linked glycosylation"/>
    <property type="evidence" value="ECO:0007669"/>
    <property type="project" value="TreeGrafter"/>
</dbReference>
<comment type="pathway">
    <text evidence="2">Protein modification; protein glycosylation.</text>
</comment>
<evidence type="ECO:0000256" key="9">
    <source>
        <dbReference type="ARBA" id="ARBA00022968"/>
    </source>
</evidence>
<organism evidence="14 15">
    <name type="scientific">Candidatus Curtissbacteria bacterium RBG_13_35_7</name>
    <dbReference type="NCBI Taxonomy" id="1797705"/>
    <lineage>
        <taxon>Bacteria</taxon>
        <taxon>Candidatus Curtissiibacteriota</taxon>
    </lineage>
</organism>
<keyword evidence="11" id="KW-0472">Membrane</keyword>
<keyword evidence="6" id="KW-0808">Transferase</keyword>